<dbReference type="AlphaFoldDB" id="A0A6C0H6U2"/>
<protein>
    <submittedName>
        <fullName evidence="1">Uncharacterized protein</fullName>
    </submittedName>
</protein>
<reference evidence="1" key="1">
    <citation type="journal article" date="2020" name="Nature">
        <title>Giant virus diversity and host interactions through global metagenomics.</title>
        <authorList>
            <person name="Schulz F."/>
            <person name="Roux S."/>
            <person name="Paez-Espino D."/>
            <person name="Jungbluth S."/>
            <person name="Walsh D.A."/>
            <person name="Denef V.J."/>
            <person name="McMahon K.D."/>
            <person name="Konstantinidis K.T."/>
            <person name="Eloe-Fadrosh E.A."/>
            <person name="Kyrpides N.C."/>
            <person name="Woyke T."/>
        </authorList>
    </citation>
    <scope>NUCLEOTIDE SEQUENCE</scope>
    <source>
        <strain evidence="1">GVMAG-M-3300023179-73</strain>
    </source>
</reference>
<evidence type="ECO:0000313" key="1">
    <source>
        <dbReference type="EMBL" id="QHT76292.1"/>
    </source>
</evidence>
<sequence length="30" mass="3586">MYTIKKKLNLKLAKLVIQKRPLIKYNQNAN</sequence>
<organism evidence="1">
    <name type="scientific">viral metagenome</name>
    <dbReference type="NCBI Taxonomy" id="1070528"/>
    <lineage>
        <taxon>unclassified sequences</taxon>
        <taxon>metagenomes</taxon>
        <taxon>organismal metagenomes</taxon>
    </lineage>
</organism>
<name>A0A6C0H6U2_9ZZZZ</name>
<proteinExistence type="predicted"/>
<dbReference type="EMBL" id="MN739893">
    <property type="protein sequence ID" value="QHT76292.1"/>
    <property type="molecule type" value="Genomic_DNA"/>
</dbReference>
<accession>A0A6C0H6U2</accession>